<evidence type="ECO:0000313" key="19">
    <source>
        <dbReference type="Proteomes" id="UP000009328"/>
    </source>
</evidence>
<gene>
    <name evidence="18" type="ORF">BN7_3923</name>
</gene>
<dbReference type="InterPro" id="IPR029058">
    <property type="entry name" value="AB_hydrolase_fold"/>
</dbReference>
<dbReference type="EC" id="3.4.16.-" evidence="15"/>
<dbReference type="GO" id="GO:0004185">
    <property type="term" value="F:serine-type carboxypeptidase activity"/>
    <property type="evidence" value="ECO:0007669"/>
    <property type="project" value="UniProtKB-UniRule"/>
</dbReference>
<dbReference type="PRINTS" id="PR00724">
    <property type="entry name" value="CRBOXYPTASEC"/>
</dbReference>
<dbReference type="EMBL" id="CAIF01000123">
    <property type="protein sequence ID" value="CCH44360.1"/>
    <property type="molecule type" value="Genomic_DNA"/>
</dbReference>
<name>K0KGR8_WICCF</name>
<dbReference type="GO" id="GO:0005802">
    <property type="term" value="C:trans-Golgi network"/>
    <property type="evidence" value="ECO:0007669"/>
    <property type="project" value="TreeGrafter"/>
</dbReference>
<comment type="function">
    <text evidence="14">Protease with a carboxypeptidase B-like function involved in the C-terminal processing of the lysine and arginine residues from protein precursors. Promotes cell fusion and is involved in the programmed cell death.</text>
</comment>
<dbReference type="InterPro" id="IPR018202">
    <property type="entry name" value="Ser_caboxypep_ser_AS"/>
</dbReference>
<dbReference type="InParanoid" id="K0KGR8"/>
<keyword evidence="8 15" id="KW-0732">Signal</keyword>
<evidence type="ECO:0000256" key="1">
    <source>
        <dbReference type="ARBA" id="ARBA00001003"/>
    </source>
</evidence>
<feature type="chain" id="PRO_5005137197" description="Carboxypeptidase" evidence="15">
    <location>
        <begin position="21"/>
        <end position="652"/>
    </location>
</feature>
<dbReference type="GO" id="GO:0006915">
    <property type="term" value="P:apoptotic process"/>
    <property type="evidence" value="ECO:0007669"/>
    <property type="project" value="UniProtKB-KW"/>
</dbReference>
<dbReference type="Gene3D" id="3.40.50.1820">
    <property type="entry name" value="alpha/beta hydrolase"/>
    <property type="match status" value="1"/>
</dbReference>
<feature type="compositionally biased region" description="Acidic residues" evidence="16">
    <location>
        <begin position="624"/>
        <end position="638"/>
    </location>
</feature>
<keyword evidence="7" id="KW-0053">Apoptosis</keyword>
<dbReference type="MEROPS" id="S10.007"/>
<dbReference type="InterPro" id="IPR001563">
    <property type="entry name" value="Peptidase_S10"/>
</dbReference>
<organism evidence="18 19">
    <name type="scientific">Wickerhamomyces ciferrii (strain ATCC 14091 / BCRC 22168 / CBS 111 / JCM 3599 / NBRC 0793 / NRRL Y-1031 F-60-10)</name>
    <name type="common">Yeast</name>
    <name type="synonym">Pichia ciferrii</name>
    <dbReference type="NCBI Taxonomy" id="1206466"/>
    <lineage>
        <taxon>Eukaryota</taxon>
        <taxon>Fungi</taxon>
        <taxon>Dikarya</taxon>
        <taxon>Ascomycota</taxon>
        <taxon>Saccharomycotina</taxon>
        <taxon>Saccharomycetes</taxon>
        <taxon>Phaffomycetales</taxon>
        <taxon>Wickerhamomycetaceae</taxon>
        <taxon>Wickerhamomyces</taxon>
    </lineage>
</organism>
<dbReference type="PROSITE" id="PS00560">
    <property type="entry name" value="CARBOXYPEPT_SER_HIS"/>
    <property type="match status" value="1"/>
</dbReference>
<feature type="compositionally biased region" description="Polar residues" evidence="16">
    <location>
        <begin position="570"/>
        <end position="599"/>
    </location>
</feature>
<evidence type="ECO:0000313" key="18">
    <source>
        <dbReference type="EMBL" id="CCH44360.1"/>
    </source>
</evidence>
<evidence type="ECO:0000256" key="14">
    <source>
        <dbReference type="ARBA" id="ARBA00037042"/>
    </source>
</evidence>
<dbReference type="STRING" id="1206466.K0KGR8"/>
<evidence type="ECO:0000256" key="3">
    <source>
        <dbReference type="ARBA" id="ARBA00009431"/>
    </source>
</evidence>
<keyword evidence="4 15" id="KW-0121">Carboxypeptidase</keyword>
<comment type="catalytic activity">
    <reaction evidence="1">
        <text>Preferential release of a C-terminal arginine or lysine residue.</text>
        <dbReference type="EC" id="3.4.16.6"/>
    </reaction>
</comment>
<dbReference type="SUPFAM" id="SSF53474">
    <property type="entry name" value="alpha/beta-Hydrolases"/>
    <property type="match status" value="1"/>
</dbReference>
<evidence type="ECO:0000256" key="5">
    <source>
        <dbReference type="ARBA" id="ARBA00022670"/>
    </source>
</evidence>
<dbReference type="GO" id="GO:0006508">
    <property type="term" value="P:proteolysis"/>
    <property type="evidence" value="ECO:0007669"/>
    <property type="project" value="UniProtKB-KW"/>
</dbReference>
<dbReference type="PROSITE" id="PS00131">
    <property type="entry name" value="CARBOXYPEPT_SER_SER"/>
    <property type="match status" value="1"/>
</dbReference>
<dbReference type="eggNOG" id="KOG1282">
    <property type="taxonomic scope" value="Eukaryota"/>
</dbReference>
<accession>K0KGR8</accession>
<dbReference type="AlphaFoldDB" id="K0KGR8"/>
<feature type="signal peptide" evidence="15">
    <location>
        <begin position="1"/>
        <end position="20"/>
    </location>
</feature>
<feature type="region of interest" description="Disordered" evidence="16">
    <location>
        <begin position="620"/>
        <end position="652"/>
    </location>
</feature>
<comment type="similarity">
    <text evidence="3 15">Belongs to the peptidase S10 family.</text>
</comment>
<evidence type="ECO:0000256" key="10">
    <source>
        <dbReference type="ARBA" id="ARBA00022989"/>
    </source>
</evidence>
<evidence type="ECO:0000256" key="12">
    <source>
        <dbReference type="ARBA" id="ARBA00023136"/>
    </source>
</evidence>
<sequence length="652" mass="74714">MVLISSFGTFLGLLISLVSTSPIDIPSKKFLVENLPGIESVDEIDRPLMYAGHLELNPKIEENYFFWKFLKKNYEFNKTIIWLNGGPGCSSMDGALMEIGPLHVRQDGDLKYNTGSWNEVADLVFVDQPGGTGFSTTKDYDKDLNKVGDDFVVFLQKYYEVFPEDLNKELYIAGESYAGQYIPFIADKILNSNESFSSNLKGLLIGNGWIAPIIQSLSYIPFMLDKGLLNPNDEFMPKLLKQQEHCQNLVNNPVNDDKFEMRECENILTWILQYTRDKKGPKDQECLNMYDIKLRDSYPSCGMNWPPDLEQVGPYLHKKEVVQALNLDPSKIKQWRECDGDVSKYLKNKGMKPSYNLLPSLLSKLEIMLFNGGNDIICNNRGVEDLISKLNWGGSKGFSDEVETYDWIYDDQLTGSIKSSKNLTYVDVFNASHMIPFDLPEQSRGIFDLFVKNFKFQDQDGKQYIETPIHHKDTPTQDNNENENQDSENSKGKSPIFFIFYLIFFLILGGLVVYYKKRKQPKKTSILRNKNLNDNNNNNINSRNGHKKTVSWADSNDDRISPTSTPPPTYQRTQAEPSRSNRLNNFINSFNRGDSSNGQYKKVYNTEDLEDIELQSNVHKKSLDDDEFDIDNELDNDYDLGTSSKSTSQHKE</sequence>
<protein>
    <recommendedName>
        <fullName evidence="15">Carboxypeptidase</fullName>
        <ecNumber evidence="15">3.4.16.-</ecNumber>
    </recommendedName>
</protein>
<feature type="compositionally biased region" description="Low complexity" evidence="16">
    <location>
        <begin position="526"/>
        <end position="543"/>
    </location>
</feature>
<evidence type="ECO:0000256" key="17">
    <source>
        <dbReference type="SAM" id="Phobius"/>
    </source>
</evidence>
<evidence type="ECO:0000256" key="8">
    <source>
        <dbReference type="ARBA" id="ARBA00022729"/>
    </source>
</evidence>
<keyword evidence="9 15" id="KW-0378">Hydrolase</keyword>
<dbReference type="PANTHER" id="PTHR11802:SF190">
    <property type="entry name" value="PHEROMONE-PROCESSING CARBOXYPEPTIDASE KEX1"/>
    <property type="match status" value="1"/>
</dbReference>
<dbReference type="InterPro" id="IPR033124">
    <property type="entry name" value="Ser_caboxypep_his_AS"/>
</dbReference>
<keyword evidence="5 15" id="KW-0645">Protease</keyword>
<dbReference type="FunCoup" id="K0KGR8">
    <property type="interactions" value="117"/>
</dbReference>
<feature type="region of interest" description="Disordered" evidence="16">
    <location>
        <begin position="469"/>
        <end position="490"/>
    </location>
</feature>
<evidence type="ECO:0000256" key="11">
    <source>
        <dbReference type="ARBA" id="ARBA00023034"/>
    </source>
</evidence>
<reference evidence="18 19" key="1">
    <citation type="journal article" date="2012" name="Eukaryot. Cell">
        <title>Draft genome sequence of Wickerhamomyces ciferrii NRRL Y-1031 F-60-10.</title>
        <authorList>
            <person name="Schneider J."/>
            <person name="Andrea H."/>
            <person name="Blom J."/>
            <person name="Jaenicke S."/>
            <person name="Ruckert C."/>
            <person name="Schorsch C."/>
            <person name="Szczepanowski R."/>
            <person name="Farwick M."/>
            <person name="Goesmann A."/>
            <person name="Puhler A."/>
            <person name="Schaffer S."/>
            <person name="Tauch A."/>
            <person name="Kohler T."/>
            <person name="Brinkrolf K."/>
        </authorList>
    </citation>
    <scope>NUCLEOTIDE SEQUENCE [LARGE SCALE GENOMIC DNA]</scope>
    <source>
        <strain evidence="19">ATCC 14091 / BCRC 22168 / CBS 111 / JCM 3599 / NBRC 0793 / NRRL Y-1031 F-60-10</strain>
    </source>
</reference>
<keyword evidence="10 17" id="KW-1133">Transmembrane helix</keyword>
<evidence type="ECO:0000256" key="4">
    <source>
        <dbReference type="ARBA" id="ARBA00022645"/>
    </source>
</evidence>
<keyword evidence="13" id="KW-0325">Glycoprotein</keyword>
<dbReference type="PANTHER" id="PTHR11802">
    <property type="entry name" value="SERINE PROTEASE FAMILY S10 SERINE CARBOXYPEPTIDASE"/>
    <property type="match status" value="1"/>
</dbReference>
<evidence type="ECO:0000256" key="6">
    <source>
        <dbReference type="ARBA" id="ARBA00022692"/>
    </source>
</evidence>
<evidence type="ECO:0000256" key="13">
    <source>
        <dbReference type="ARBA" id="ARBA00023180"/>
    </source>
</evidence>
<comment type="caution">
    <text evidence="18">The sequence shown here is derived from an EMBL/GenBank/DDBJ whole genome shotgun (WGS) entry which is preliminary data.</text>
</comment>
<dbReference type="HOGENOM" id="CLU_008523_11_2_1"/>
<evidence type="ECO:0000256" key="7">
    <source>
        <dbReference type="ARBA" id="ARBA00022703"/>
    </source>
</evidence>
<keyword evidence="12 17" id="KW-0472">Membrane</keyword>
<evidence type="ECO:0000256" key="2">
    <source>
        <dbReference type="ARBA" id="ARBA00004393"/>
    </source>
</evidence>
<dbReference type="Proteomes" id="UP000009328">
    <property type="component" value="Unassembled WGS sequence"/>
</dbReference>
<comment type="subcellular location">
    <subcellularLocation>
        <location evidence="2">Golgi apparatus</location>
        <location evidence="2">trans-Golgi network membrane</location>
        <topology evidence="2">Single-pass type I membrane protein</topology>
    </subcellularLocation>
</comment>
<feature type="compositionally biased region" description="Polar residues" evidence="16">
    <location>
        <begin position="641"/>
        <end position="652"/>
    </location>
</feature>
<proteinExistence type="inferred from homology"/>
<dbReference type="FunFam" id="3.40.50.1820:FF:000121">
    <property type="entry name" value="Carboxypeptidase D"/>
    <property type="match status" value="1"/>
</dbReference>
<feature type="transmembrane region" description="Helical" evidence="17">
    <location>
        <begin position="496"/>
        <end position="515"/>
    </location>
</feature>
<evidence type="ECO:0000256" key="15">
    <source>
        <dbReference type="RuleBase" id="RU361156"/>
    </source>
</evidence>
<keyword evidence="19" id="KW-1185">Reference proteome</keyword>
<keyword evidence="11" id="KW-0333">Golgi apparatus</keyword>
<evidence type="ECO:0000256" key="16">
    <source>
        <dbReference type="SAM" id="MobiDB-lite"/>
    </source>
</evidence>
<dbReference type="Pfam" id="PF00450">
    <property type="entry name" value="Peptidase_S10"/>
    <property type="match status" value="1"/>
</dbReference>
<keyword evidence="6 17" id="KW-0812">Transmembrane</keyword>
<evidence type="ECO:0000256" key="9">
    <source>
        <dbReference type="ARBA" id="ARBA00022801"/>
    </source>
</evidence>
<feature type="region of interest" description="Disordered" evidence="16">
    <location>
        <begin position="525"/>
        <end position="599"/>
    </location>
</feature>